<name>A0A0F9U3A6_9ZZZZ</name>
<reference evidence="1" key="1">
    <citation type="journal article" date="2015" name="Nature">
        <title>Complex archaea that bridge the gap between prokaryotes and eukaryotes.</title>
        <authorList>
            <person name="Spang A."/>
            <person name="Saw J.H."/>
            <person name="Jorgensen S.L."/>
            <person name="Zaremba-Niedzwiedzka K."/>
            <person name="Martijn J."/>
            <person name="Lind A.E."/>
            <person name="van Eijk R."/>
            <person name="Schleper C."/>
            <person name="Guy L."/>
            <person name="Ettema T.J."/>
        </authorList>
    </citation>
    <scope>NUCLEOTIDE SEQUENCE</scope>
</reference>
<dbReference type="EMBL" id="LAZR01000873">
    <property type="protein sequence ID" value="KKN55761.1"/>
    <property type="molecule type" value="Genomic_DNA"/>
</dbReference>
<comment type="caution">
    <text evidence="1">The sequence shown here is derived from an EMBL/GenBank/DDBJ whole genome shotgun (WGS) entry which is preliminary data.</text>
</comment>
<organism evidence="1">
    <name type="scientific">marine sediment metagenome</name>
    <dbReference type="NCBI Taxonomy" id="412755"/>
    <lineage>
        <taxon>unclassified sequences</taxon>
        <taxon>metagenomes</taxon>
        <taxon>ecological metagenomes</taxon>
    </lineage>
</organism>
<proteinExistence type="predicted"/>
<dbReference type="AlphaFoldDB" id="A0A0F9U3A6"/>
<gene>
    <name evidence="1" type="ORF">LCGC14_0579100</name>
</gene>
<sequence length="81" mass="9479">MENEQYYLFVDKTGECFEAFQKTGNLENGELDYNDLIGAWLRSGRKFTVGDMMSFKQDLEDAGFKWGIDFYVKKVKKAEKD</sequence>
<protein>
    <submittedName>
        <fullName evidence="1">Uncharacterized protein</fullName>
    </submittedName>
</protein>
<evidence type="ECO:0000313" key="1">
    <source>
        <dbReference type="EMBL" id="KKN55761.1"/>
    </source>
</evidence>
<accession>A0A0F9U3A6</accession>